<protein>
    <submittedName>
        <fullName evidence="2">Uncharacterized protein</fullName>
    </submittedName>
</protein>
<keyword evidence="1" id="KW-1133">Transmembrane helix</keyword>
<keyword evidence="1" id="KW-0812">Transmembrane</keyword>
<sequence>MSRMVTCFGTSLGVYSTLIFLILLGRAVLVILGSAISSVFNKMYGFPRITYNDQVSSSGMTTSHLLVAVAFYWKVVVEEGSRSYGVMGILSLVGLVSFVVFFSLGIGVIPWVIMSEFMADLSPPSLSRSNPSTLDQFVIEPPAATLRWLDLEAFRVAFGIPDDVGVEFVPNLTQFPHLAPFQKGHTVAIVGQIAAGLCFFLTDLDCEVCNFYRISPSQGTGNF</sequence>
<dbReference type="Gene3D" id="1.20.1250.20">
    <property type="entry name" value="MFS general substrate transporter like domains"/>
    <property type="match status" value="1"/>
</dbReference>
<proteinExistence type="predicted"/>
<feature type="transmembrane region" description="Helical" evidence="1">
    <location>
        <begin position="89"/>
        <end position="113"/>
    </location>
</feature>
<comment type="caution">
    <text evidence="2">The sequence shown here is derived from an EMBL/GenBank/DDBJ whole genome shotgun (WGS) entry which is preliminary data.</text>
</comment>
<keyword evidence="3" id="KW-1185">Reference proteome</keyword>
<evidence type="ECO:0000313" key="3">
    <source>
        <dbReference type="Proteomes" id="UP000631114"/>
    </source>
</evidence>
<feature type="transmembrane region" description="Helical" evidence="1">
    <location>
        <begin position="60"/>
        <end position="77"/>
    </location>
</feature>
<evidence type="ECO:0000313" key="2">
    <source>
        <dbReference type="EMBL" id="KAF9622970.1"/>
    </source>
</evidence>
<keyword evidence="1" id="KW-0472">Membrane</keyword>
<evidence type="ECO:0000256" key="1">
    <source>
        <dbReference type="SAM" id="Phobius"/>
    </source>
</evidence>
<dbReference type="AlphaFoldDB" id="A0A835IPY4"/>
<dbReference type="InterPro" id="IPR036259">
    <property type="entry name" value="MFS_trans_sf"/>
</dbReference>
<organism evidence="2 3">
    <name type="scientific">Coptis chinensis</name>
    <dbReference type="NCBI Taxonomy" id="261450"/>
    <lineage>
        <taxon>Eukaryota</taxon>
        <taxon>Viridiplantae</taxon>
        <taxon>Streptophyta</taxon>
        <taxon>Embryophyta</taxon>
        <taxon>Tracheophyta</taxon>
        <taxon>Spermatophyta</taxon>
        <taxon>Magnoliopsida</taxon>
        <taxon>Ranunculales</taxon>
        <taxon>Ranunculaceae</taxon>
        <taxon>Coptidoideae</taxon>
        <taxon>Coptis</taxon>
    </lineage>
</organism>
<feature type="transmembrane region" description="Helical" evidence="1">
    <location>
        <begin position="12"/>
        <end position="40"/>
    </location>
</feature>
<reference evidence="2 3" key="1">
    <citation type="submission" date="2020-10" db="EMBL/GenBank/DDBJ databases">
        <title>The Coptis chinensis genome and diversification of protoberbering-type alkaloids.</title>
        <authorList>
            <person name="Wang B."/>
            <person name="Shu S."/>
            <person name="Song C."/>
            <person name="Liu Y."/>
        </authorList>
    </citation>
    <scope>NUCLEOTIDE SEQUENCE [LARGE SCALE GENOMIC DNA]</scope>
    <source>
        <strain evidence="2">HL-2020</strain>
        <tissue evidence="2">Leaf</tissue>
    </source>
</reference>
<dbReference type="OrthoDB" id="546401at2759"/>
<accession>A0A835IPY4</accession>
<gene>
    <name evidence="2" type="ORF">IFM89_035685</name>
</gene>
<name>A0A835IPY4_9MAGN</name>
<dbReference type="EMBL" id="JADFTS010000002">
    <property type="protein sequence ID" value="KAF9622970.1"/>
    <property type="molecule type" value="Genomic_DNA"/>
</dbReference>
<dbReference type="Proteomes" id="UP000631114">
    <property type="component" value="Unassembled WGS sequence"/>
</dbReference>